<dbReference type="PROSITE" id="PS50166">
    <property type="entry name" value="IMPORTIN_B_NT"/>
    <property type="match status" value="1"/>
</dbReference>
<dbReference type="GeneID" id="73379052"/>
<evidence type="ECO:0000259" key="8">
    <source>
        <dbReference type="PROSITE" id="PS50166"/>
    </source>
</evidence>
<dbReference type="EMBL" id="JAHUZD010000027">
    <property type="protein sequence ID" value="KAI3405828.2"/>
    <property type="molecule type" value="Genomic_DNA"/>
</dbReference>
<evidence type="ECO:0000256" key="4">
    <source>
        <dbReference type="ARBA" id="ARBA00022448"/>
    </source>
</evidence>
<gene>
    <name evidence="9" type="ORF">KGF56_001435</name>
</gene>
<dbReference type="Pfam" id="PF03378">
    <property type="entry name" value="CAS_CSE1"/>
    <property type="match status" value="1"/>
</dbReference>
<keyword evidence="5" id="KW-0963">Cytoplasm</keyword>
<evidence type="ECO:0000256" key="5">
    <source>
        <dbReference type="ARBA" id="ARBA00022490"/>
    </source>
</evidence>
<dbReference type="SMART" id="SM00913">
    <property type="entry name" value="IBN_N"/>
    <property type="match status" value="1"/>
</dbReference>
<dbReference type="Gene3D" id="1.25.10.10">
    <property type="entry name" value="Leucine-rich Repeat Variant"/>
    <property type="match status" value="1"/>
</dbReference>
<dbReference type="GO" id="GO:0006606">
    <property type="term" value="P:protein import into nucleus"/>
    <property type="evidence" value="ECO:0007669"/>
    <property type="project" value="TreeGrafter"/>
</dbReference>
<dbReference type="InterPro" id="IPR001494">
    <property type="entry name" value="Importin-beta_N"/>
</dbReference>
<comment type="similarity">
    <text evidence="3">Belongs to the XPO2/CSE1 family.</text>
</comment>
<accession>A0AAI9WZ53</accession>
<dbReference type="InterPro" id="IPR013713">
    <property type="entry name" value="XPO2_central"/>
</dbReference>
<evidence type="ECO:0000256" key="3">
    <source>
        <dbReference type="ARBA" id="ARBA00008669"/>
    </source>
</evidence>
<keyword evidence="4" id="KW-0813">Transport</keyword>
<sequence>MSSQNSLETIPKILEQSLISQHSKLAEQTLRSIENEVGFSINLLHLVASKNLSASIRLAAALYFKNLVKRKWITEDGNNYLLPLEDVQKIKSEIVDIMLKLPSQLQLQIGEAITLIAECDFPHNWPNLVDTLVEKLSPTDFVTTKTILLVSHSIFKKWRPLVRSDDLFLEIKLVLEKFVEPFLHLFIQLDKLIDESKTNEAQLIIYLENMLLLMQIYYDFNCQDIPEFFEDHMNELMAIVYKYLNYDNSLVLKKDEDEEVDVLIKLKTSIIELLSLYVTRYADVFDPLIQTFITAVWDLINNFATRQSKFDLLVVKALNFLTSVVKIPNYQSIFQSESSVNEIIEKIILPNIMLRQSDEEMFEDEPILYVRSDLEGSDFDSRRKSATDILRELKELNSELLTTTVMKYVNQFLSLSASDWKNKDTAIYLFSSLATKGSVTNIGVTSTNVLVDVVDFFSKNVANDLESFDVHPILQVDAIKYIYTFRNQLTKEQLIATLPRLIKHLTAKSHVVVYTYAAITIEKLLSMTNFSQDHKPLFNKSDIASFVNESLTNLFNLILLNSNLSPEKLAENEFLVKCIMRILDTCKDSFNERTAIIDQLLQILKITAKNPSNPKFTHYIFESLGLLIKYGAQQDSKNINQYMEHIIPGLLSILSEDVQEFVPYSFQILAFLLENYPKSSGLPQTYKPLIQPLMSPSVWQFKGNIPGITRLLISIVEHDPSLFIDANHLTPLLGVFQNLLASKANDSYGFELIQSILLNIPMQSMQPFLNNIARLFLTRLQKSRTEKFVKKFVVFFSTLATANLSDDVQFINSGAVSGGDFEIQLVDSVQAGLFMQIFNSFMLPTSSALANLQDKKIVNIGLSVFLLNSTFITNYSTLVVPTIEKLVKNLTLYEGISKGNSTSTFGAGAGAGVGAGVGTSASSLGGISDFDSDFAVFGSNYSKIVSIANAPFDPLAKIKNNDYETIRSTIVSNIKKINVSFLQQLSAETQESLKQLGF</sequence>
<reference evidence="9" key="1">
    <citation type="journal article" date="2022" name="DNA Res.">
        <title>Genome analysis of five recently described species of the CUG-Ser clade uncovers Candida theae as a new hybrid lineage with pathogenic potential in the Candida parapsilosis species complex.</title>
        <authorList>
            <person name="Mixao V."/>
            <person name="Del Olmo V."/>
            <person name="Hegedusova E."/>
            <person name="Saus E."/>
            <person name="Pryszcz L."/>
            <person name="Cillingova A."/>
            <person name="Nosek J."/>
            <person name="Gabaldon T."/>
        </authorList>
    </citation>
    <scope>NUCLEOTIDE SEQUENCE</scope>
    <source>
        <strain evidence="9">CBS 10844</strain>
    </source>
</reference>
<dbReference type="PANTHER" id="PTHR10997">
    <property type="entry name" value="IMPORTIN-7, 8, 11"/>
    <property type="match status" value="1"/>
</dbReference>
<evidence type="ECO:0000256" key="1">
    <source>
        <dbReference type="ARBA" id="ARBA00004123"/>
    </source>
</evidence>
<evidence type="ECO:0000256" key="6">
    <source>
        <dbReference type="ARBA" id="ARBA00022927"/>
    </source>
</evidence>
<evidence type="ECO:0000256" key="2">
    <source>
        <dbReference type="ARBA" id="ARBA00004496"/>
    </source>
</evidence>
<dbReference type="AlphaFoldDB" id="A0AAI9WZ53"/>
<comment type="caution">
    <text evidence="9">The sequence shown here is derived from an EMBL/GenBank/DDBJ whole genome shotgun (WGS) entry which is preliminary data.</text>
</comment>
<dbReference type="GO" id="GO:0031267">
    <property type="term" value="F:small GTPase binding"/>
    <property type="evidence" value="ECO:0007669"/>
    <property type="project" value="InterPro"/>
</dbReference>
<dbReference type="InterPro" id="IPR016024">
    <property type="entry name" value="ARM-type_fold"/>
</dbReference>
<dbReference type="InterPro" id="IPR011989">
    <property type="entry name" value="ARM-like"/>
</dbReference>
<dbReference type="GO" id="GO:0005049">
    <property type="term" value="F:nuclear export signal receptor activity"/>
    <property type="evidence" value="ECO:0007669"/>
    <property type="project" value="TreeGrafter"/>
</dbReference>
<proteinExistence type="inferred from homology"/>
<dbReference type="Proteomes" id="UP001202479">
    <property type="component" value="Unassembled WGS sequence"/>
</dbReference>
<feature type="domain" description="Importin N-terminal" evidence="8">
    <location>
        <begin position="26"/>
        <end position="100"/>
    </location>
</feature>
<keyword evidence="10" id="KW-1185">Reference proteome</keyword>
<evidence type="ECO:0000256" key="7">
    <source>
        <dbReference type="ARBA" id="ARBA00023242"/>
    </source>
</evidence>
<dbReference type="Pfam" id="PF08506">
    <property type="entry name" value="Cse1"/>
    <property type="match status" value="1"/>
</dbReference>
<keyword evidence="7" id="KW-0539">Nucleus</keyword>
<dbReference type="GO" id="GO:0006611">
    <property type="term" value="P:protein export from nucleus"/>
    <property type="evidence" value="ECO:0007669"/>
    <property type="project" value="TreeGrafter"/>
</dbReference>
<keyword evidence="6" id="KW-0653">Protein transport</keyword>
<evidence type="ECO:0000313" key="10">
    <source>
        <dbReference type="Proteomes" id="UP001202479"/>
    </source>
</evidence>
<name>A0AAI9WZ53_9ASCO</name>
<dbReference type="GO" id="GO:0005635">
    <property type="term" value="C:nuclear envelope"/>
    <property type="evidence" value="ECO:0007669"/>
    <property type="project" value="TreeGrafter"/>
</dbReference>
<dbReference type="Pfam" id="PF03810">
    <property type="entry name" value="IBN_N"/>
    <property type="match status" value="1"/>
</dbReference>
<dbReference type="SUPFAM" id="SSF48371">
    <property type="entry name" value="ARM repeat"/>
    <property type="match status" value="1"/>
</dbReference>
<dbReference type="InterPro" id="IPR005043">
    <property type="entry name" value="XPO2_C"/>
</dbReference>
<dbReference type="PANTHER" id="PTHR10997:SF8">
    <property type="entry name" value="EXPORTIN-2"/>
    <property type="match status" value="1"/>
</dbReference>
<evidence type="ECO:0000313" key="9">
    <source>
        <dbReference type="EMBL" id="KAI3405828.2"/>
    </source>
</evidence>
<dbReference type="GO" id="GO:0005829">
    <property type="term" value="C:cytosol"/>
    <property type="evidence" value="ECO:0007669"/>
    <property type="project" value="TreeGrafter"/>
</dbReference>
<comment type="subcellular location">
    <subcellularLocation>
        <location evidence="2">Cytoplasm</location>
    </subcellularLocation>
    <subcellularLocation>
        <location evidence="1">Nucleus</location>
    </subcellularLocation>
</comment>
<protein>
    <submittedName>
        <fullName evidence="9">CSE1</fullName>
    </submittedName>
</protein>
<organism evidence="9 10">
    <name type="scientific">Candida oxycetoniae</name>
    <dbReference type="NCBI Taxonomy" id="497107"/>
    <lineage>
        <taxon>Eukaryota</taxon>
        <taxon>Fungi</taxon>
        <taxon>Dikarya</taxon>
        <taxon>Ascomycota</taxon>
        <taxon>Saccharomycotina</taxon>
        <taxon>Pichiomycetes</taxon>
        <taxon>Debaryomycetaceae</taxon>
        <taxon>Candida/Lodderomyces clade</taxon>
        <taxon>Candida</taxon>
    </lineage>
</organism>
<dbReference type="RefSeq" id="XP_049181573.1">
    <property type="nucleotide sequence ID" value="XM_049322558.1"/>
</dbReference>